<dbReference type="GO" id="GO:0002189">
    <property type="term" value="C:ribose phosphate diphosphokinase complex"/>
    <property type="evidence" value="ECO:0007669"/>
    <property type="project" value="TreeGrafter"/>
</dbReference>
<evidence type="ECO:0000256" key="5">
    <source>
        <dbReference type="ARBA" id="ARBA00022741"/>
    </source>
</evidence>
<proteinExistence type="predicted"/>
<evidence type="ECO:0000313" key="11">
    <source>
        <dbReference type="EMBL" id="OGG30425.1"/>
    </source>
</evidence>
<evidence type="ECO:0000256" key="1">
    <source>
        <dbReference type="ARBA" id="ARBA00013247"/>
    </source>
</evidence>
<comment type="caution">
    <text evidence="11">The sequence shown here is derived from an EMBL/GenBank/DDBJ whole genome shotgun (WGS) entry which is preliminary data.</text>
</comment>
<dbReference type="InterPro" id="IPR000836">
    <property type="entry name" value="PRTase_dom"/>
</dbReference>
<sequence>MNTGMLFSGTSNEPLAQKVASSIGVSLGAIEITRFMDNECRVYITQAVKGKDIFVLQSLSAVADQHLVELSLMGQAAKSLGARRVTAVIPWMGYSKQDKAFRRGEAVSASLVAKFIEVAGFDRVITCELHSENVVPFFHIPVREFTTHELLGKVLASRPALEATVVSPDAGGKSRSSRFAKTVGLPIVYLEKDRDKATGKVTVTGISGDVGGRDVVIFDDIINTGATAIKTSAFLKVHGAKRIFFLATHAVLAGDAAEKLAASPIDQVVVTDTIAIPKEKRFNKLTIVSVAPLLADAISSMIK</sequence>
<dbReference type="GO" id="GO:0005524">
    <property type="term" value="F:ATP binding"/>
    <property type="evidence" value="ECO:0007669"/>
    <property type="project" value="UniProtKB-KW"/>
</dbReference>
<dbReference type="PANTHER" id="PTHR10210:SF32">
    <property type="entry name" value="RIBOSE-PHOSPHATE PYROPHOSPHOKINASE 2"/>
    <property type="match status" value="1"/>
</dbReference>
<evidence type="ECO:0000313" key="12">
    <source>
        <dbReference type="Proteomes" id="UP000176409"/>
    </source>
</evidence>
<dbReference type="FunFam" id="3.40.50.2020:FF:000007">
    <property type="entry name" value="Ribose-phosphate pyrophosphokinase"/>
    <property type="match status" value="1"/>
</dbReference>
<keyword evidence="2" id="KW-0808">Transferase</keyword>
<evidence type="ECO:0000256" key="3">
    <source>
        <dbReference type="ARBA" id="ARBA00022723"/>
    </source>
</evidence>
<evidence type="ECO:0000256" key="6">
    <source>
        <dbReference type="ARBA" id="ARBA00022777"/>
    </source>
</evidence>
<dbReference type="GO" id="GO:0006164">
    <property type="term" value="P:purine nucleotide biosynthetic process"/>
    <property type="evidence" value="ECO:0007669"/>
    <property type="project" value="TreeGrafter"/>
</dbReference>
<dbReference type="GO" id="GO:0000287">
    <property type="term" value="F:magnesium ion binding"/>
    <property type="evidence" value="ECO:0007669"/>
    <property type="project" value="InterPro"/>
</dbReference>
<comment type="catalytic activity">
    <reaction evidence="9">
        <text>D-ribose 5-phosphate + ATP = 5-phospho-alpha-D-ribose 1-diphosphate + AMP + H(+)</text>
        <dbReference type="Rhea" id="RHEA:15609"/>
        <dbReference type="ChEBI" id="CHEBI:15378"/>
        <dbReference type="ChEBI" id="CHEBI:30616"/>
        <dbReference type="ChEBI" id="CHEBI:58017"/>
        <dbReference type="ChEBI" id="CHEBI:78346"/>
        <dbReference type="ChEBI" id="CHEBI:456215"/>
        <dbReference type="EC" id="2.7.6.1"/>
    </reaction>
</comment>
<name>A0A1F6B0G9_9BACT</name>
<dbReference type="EC" id="2.7.6.1" evidence="1"/>
<dbReference type="InterPro" id="IPR029099">
    <property type="entry name" value="Pribosyltran_N"/>
</dbReference>
<protein>
    <recommendedName>
        <fullName evidence="1">ribose-phosphate diphosphokinase</fullName>
        <ecNumber evidence="1">2.7.6.1</ecNumber>
    </recommendedName>
</protein>
<keyword evidence="3" id="KW-0479">Metal-binding</keyword>
<reference evidence="11 12" key="1">
    <citation type="journal article" date="2016" name="Nat. Commun.">
        <title>Thousands of microbial genomes shed light on interconnected biogeochemical processes in an aquifer system.</title>
        <authorList>
            <person name="Anantharaman K."/>
            <person name="Brown C.T."/>
            <person name="Hug L.A."/>
            <person name="Sharon I."/>
            <person name="Castelle C.J."/>
            <person name="Probst A.J."/>
            <person name="Thomas B.C."/>
            <person name="Singh A."/>
            <person name="Wilkins M.J."/>
            <person name="Karaoz U."/>
            <person name="Brodie E.L."/>
            <person name="Williams K.H."/>
            <person name="Hubbard S.S."/>
            <person name="Banfield J.F."/>
        </authorList>
    </citation>
    <scope>NUCLEOTIDE SEQUENCE [LARGE SCALE GENOMIC DNA]</scope>
</reference>
<dbReference type="Pfam" id="PF13793">
    <property type="entry name" value="Pribosyltran_N"/>
    <property type="match status" value="1"/>
</dbReference>
<keyword evidence="6" id="KW-0418">Kinase</keyword>
<dbReference type="Gene3D" id="3.40.50.2020">
    <property type="match status" value="2"/>
</dbReference>
<dbReference type="CDD" id="cd06223">
    <property type="entry name" value="PRTases_typeI"/>
    <property type="match status" value="1"/>
</dbReference>
<dbReference type="GO" id="GO:0004749">
    <property type="term" value="F:ribose phosphate diphosphokinase activity"/>
    <property type="evidence" value="ECO:0007669"/>
    <property type="project" value="UniProtKB-EC"/>
</dbReference>
<organism evidence="11 12">
    <name type="scientific">Candidatus Gottesmanbacteria bacterium RIFCSPLOWO2_01_FULL_49_10</name>
    <dbReference type="NCBI Taxonomy" id="1798396"/>
    <lineage>
        <taxon>Bacteria</taxon>
        <taxon>Candidatus Gottesmaniibacteriota</taxon>
    </lineage>
</organism>
<feature type="domain" description="Ribose-phosphate pyrophosphokinase N-terminal" evidence="10">
    <location>
        <begin position="5"/>
        <end position="120"/>
    </location>
</feature>
<dbReference type="Proteomes" id="UP000176409">
    <property type="component" value="Unassembled WGS sequence"/>
</dbReference>
<dbReference type="Pfam" id="PF14572">
    <property type="entry name" value="Pribosyl_synth"/>
    <property type="match status" value="1"/>
</dbReference>
<dbReference type="SMART" id="SM01400">
    <property type="entry name" value="Pribosyltran_N"/>
    <property type="match status" value="1"/>
</dbReference>
<dbReference type="NCBIfam" id="TIGR01251">
    <property type="entry name" value="ribP_PPkin"/>
    <property type="match status" value="1"/>
</dbReference>
<keyword evidence="4" id="KW-0545">Nucleotide biosynthesis</keyword>
<dbReference type="SUPFAM" id="SSF53271">
    <property type="entry name" value="PRTase-like"/>
    <property type="match status" value="1"/>
</dbReference>
<dbReference type="STRING" id="1798396.A2973_03570"/>
<dbReference type="GO" id="GO:0016301">
    <property type="term" value="F:kinase activity"/>
    <property type="evidence" value="ECO:0007669"/>
    <property type="project" value="UniProtKB-KW"/>
</dbReference>
<dbReference type="GO" id="GO:0006015">
    <property type="term" value="P:5-phosphoribose 1-diphosphate biosynthetic process"/>
    <property type="evidence" value="ECO:0007669"/>
    <property type="project" value="TreeGrafter"/>
</dbReference>
<keyword evidence="8" id="KW-0460">Magnesium</keyword>
<accession>A0A1F6B0G9</accession>
<evidence type="ECO:0000256" key="9">
    <source>
        <dbReference type="ARBA" id="ARBA00049535"/>
    </source>
</evidence>
<gene>
    <name evidence="11" type="ORF">A2973_03570</name>
</gene>
<keyword evidence="7" id="KW-0067">ATP-binding</keyword>
<dbReference type="PANTHER" id="PTHR10210">
    <property type="entry name" value="RIBOSE-PHOSPHATE DIPHOSPHOKINASE FAMILY MEMBER"/>
    <property type="match status" value="1"/>
</dbReference>
<evidence type="ECO:0000256" key="4">
    <source>
        <dbReference type="ARBA" id="ARBA00022727"/>
    </source>
</evidence>
<dbReference type="InterPro" id="IPR005946">
    <property type="entry name" value="Rib-P_diPkinase"/>
</dbReference>
<dbReference type="AlphaFoldDB" id="A0A1F6B0G9"/>
<evidence type="ECO:0000256" key="2">
    <source>
        <dbReference type="ARBA" id="ARBA00022679"/>
    </source>
</evidence>
<dbReference type="InterPro" id="IPR029057">
    <property type="entry name" value="PRTase-like"/>
</dbReference>
<evidence type="ECO:0000256" key="7">
    <source>
        <dbReference type="ARBA" id="ARBA00022840"/>
    </source>
</evidence>
<dbReference type="GO" id="GO:0005737">
    <property type="term" value="C:cytoplasm"/>
    <property type="evidence" value="ECO:0007669"/>
    <property type="project" value="TreeGrafter"/>
</dbReference>
<keyword evidence="5" id="KW-0547">Nucleotide-binding</keyword>
<evidence type="ECO:0000259" key="10">
    <source>
        <dbReference type="Pfam" id="PF13793"/>
    </source>
</evidence>
<evidence type="ECO:0000256" key="8">
    <source>
        <dbReference type="ARBA" id="ARBA00022842"/>
    </source>
</evidence>
<dbReference type="EMBL" id="MFJZ01000023">
    <property type="protein sequence ID" value="OGG30425.1"/>
    <property type="molecule type" value="Genomic_DNA"/>
</dbReference>